<organism evidence="4 5">
    <name type="scientific">Nematostella vectensis</name>
    <name type="common">Starlet sea anemone</name>
    <dbReference type="NCBI Taxonomy" id="45351"/>
    <lineage>
        <taxon>Eukaryota</taxon>
        <taxon>Metazoa</taxon>
        <taxon>Cnidaria</taxon>
        <taxon>Anthozoa</taxon>
        <taxon>Hexacorallia</taxon>
        <taxon>Actiniaria</taxon>
        <taxon>Edwardsiidae</taxon>
        <taxon>Nematostella</taxon>
    </lineage>
</organism>
<dbReference type="eggNOG" id="KOG1197">
    <property type="taxonomic scope" value="Eukaryota"/>
</dbReference>
<dbReference type="Pfam" id="PF08240">
    <property type="entry name" value="ADH_N"/>
    <property type="match status" value="1"/>
</dbReference>
<dbReference type="InParanoid" id="A7RMP3"/>
<dbReference type="InterPro" id="IPR013154">
    <property type="entry name" value="ADH-like_N"/>
</dbReference>
<dbReference type="InterPro" id="IPR052100">
    <property type="entry name" value="SV-ATPase_mito-regulator"/>
</dbReference>
<protein>
    <recommendedName>
        <fullName evidence="3">Enoyl reductase (ER) domain-containing protein</fullName>
    </recommendedName>
</protein>
<dbReference type="PANTHER" id="PTHR44054:SF1">
    <property type="entry name" value="SYNAPTIC VESICLE MEMBRANE PROTEIN VAT-1 HOMOLOG"/>
    <property type="match status" value="1"/>
</dbReference>
<name>A7RMP3_NEMVE</name>
<accession>A7RMP3</accession>
<dbReference type="EMBL" id="DS469520">
    <property type="protein sequence ID" value="EDO47302.1"/>
    <property type="molecule type" value="Genomic_DNA"/>
</dbReference>
<dbReference type="Gene3D" id="3.90.180.10">
    <property type="entry name" value="Medium-chain alcohol dehydrogenases, catalytic domain"/>
    <property type="match status" value="1"/>
</dbReference>
<evidence type="ECO:0000256" key="2">
    <source>
        <dbReference type="SAM" id="MobiDB-lite"/>
    </source>
</evidence>
<dbReference type="InterPro" id="IPR020843">
    <property type="entry name" value="ER"/>
</dbReference>
<dbReference type="SUPFAM" id="SSF51735">
    <property type="entry name" value="NAD(P)-binding Rossmann-fold domains"/>
    <property type="match status" value="1"/>
</dbReference>
<evidence type="ECO:0000313" key="5">
    <source>
        <dbReference type="Proteomes" id="UP000001593"/>
    </source>
</evidence>
<keyword evidence="5" id="KW-1185">Reference proteome</keyword>
<dbReference type="STRING" id="45351.A7RMP3"/>
<dbReference type="GO" id="GO:0016491">
    <property type="term" value="F:oxidoreductase activity"/>
    <property type="evidence" value="ECO:0007669"/>
    <property type="project" value="UniProtKB-KW"/>
</dbReference>
<dbReference type="SUPFAM" id="SSF50129">
    <property type="entry name" value="GroES-like"/>
    <property type="match status" value="1"/>
</dbReference>
<dbReference type="PhylomeDB" id="A7RMP3"/>
<feature type="region of interest" description="Disordered" evidence="2">
    <location>
        <begin position="1"/>
        <end position="35"/>
    </location>
</feature>
<gene>
    <name evidence="4" type="ORF">NEMVEDRAFT_v1g86996</name>
</gene>
<dbReference type="PANTHER" id="PTHR44054">
    <property type="entry name" value="SYNAPTIC VESICLE MEMBRANE PROTEIN VAT-1 HOMOLOG-LIKE"/>
    <property type="match status" value="1"/>
</dbReference>
<feature type="compositionally biased region" description="Basic and acidic residues" evidence="2">
    <location>
        <begin position="1"/>
        <end position="21"/>
    </location>
</feature>
<keyword evidence="1" id="KW-0560">Oxidoreductase</keyword>
<reference evidence="4 5" key="1">
    <citation type="journal article" date="2007" name="Science">
        <title>Sea anemone genome reveals ancestral eumetazoan gene repertoire and genomic organization.</title>
        <authorList>
            <person name="Putnam N.H."/>
            <person name="Srivastava M."/>
            <person name="Hellsten U."/>
            <person name="Dirks B."/>
            <person name="Chapman J."/>
            <person name="Salamov A."/>
            <person name="Terry A."/>
            <person name="Shapiro H."/>
            <person name="Lindquist E."/>
            <person name="Kapitonov V.V."/>
            <person name="Jurka J."/>
            <person name="Genikhovich G."/>
            <person name="Grigoriev I.V."/>
            <person name="Lucas S.M."/>
            <person name="Steele R.E."/>
            <person name="Finnerty J.R."/>
            <person name="Technau U."/>
            <person name="Martindale M.Q."/>
            <person name="Rokhsar D.S."/>
        </authorList>
    </citation>
    <scope>NUCLEOTIDE SEQUENCE [LARGE SCALE GENOMIC DNA]</scope>
    <source>
        <strain evidence="5">CH2 X CH6</strain>
    </source>
</reference>
<dbReference type="InterPro" id="IPR011032">
    <property type="entry name" value="GroES-like_sf"/>
</dbReference>
<dbReference type="Gene3D" id="3.40.50.720">
    <property type="entry name" value="NAD(P)-binding Rossmann-like Domain"/>
    <property type="match status" value="1"/>
</dbReference>
<dbReference type="InterPro" id="IPR036291">
    <property type="entry name" value="NAD(P)-bd_dom_sf"/>
</dbReference>
<dbReference type="OMA" id="MRAAVCP"/>
<feature type="domain" description="Enoyl reductase (ER)" evidence="3">
    <location>
        <begin position="48"/>
        <end position="381"/>
    </location>
</feature>
<sequence length="388" mass="42467">MAETEPKDTSEGTQTETKDEAEPVTEQPPKEVQPELHSMRSVVLTGHGGNNKIKVEKYARPKPMQGQVVVKVHACGVTFADLLQRQGHFPLAPKPPYVCGFECSGVVEELGEEVTGIDVGARVICLAPYGMWTEYACVDAKMCYVMPEAMTFEEGAAIPITYLTAHLILFHLGNLGLRKSVLVHMAAGGVGTAVTQICKSVEGVTVFGTASENKHEAIQAQGVTHPIDYRKEDYVKKVREISPDGVDLVLDPLGGSETKRCYDLLKPMGALIHYGMANNCKLLLTGNAAENKGMFKVSREWFSGASFQPSKMMSDNATVCGFSILRLFNQHELLNTTMGEVMKLYNEGFVKPVIDSVLALEEAGKAMQKMHDRKNIGKMVLSPMKEPE</sequence>
<feature type="non-terminal residue" evidence="4">
    <location>
        <position position="388"/>
    </location>
</feature>
<evidence type="ECO:0000259" key="3">
    <source>
        <dbReference type="SMART" id="SM00829"/>
    </source>
</evidence>
<dbReference type="AlphaFoldDB" id="A7RMP3"/>
<dbReference type="HOGENOM" id="CLU_026673_3_1_1"/>
<proteinExistence type="predicted"/>
<dbReference type="SMART" id="SM00829">
    <property type="entry name" value="PKS_ER"/>
    <property type="match status" value="1"/>
</dbReference>
<dbReference type="Proteomes" id="UP000001593">
    <property type="component" value="Unassembled WGS sequence"/>
</dbReference>
<dbReference type="CDD" id="cd08275">
    <property type="entry name" value="MDR3"/>
    <property type="match status" value="1"/>
</dbReference>
<dbReference type="Pfam" id="PF13602">
    <property type="entry name" value="ADH_zinc_N_2"/>
    <property type="match status" value="1"/>
</dbReference>
<evidence type="ECO:0000256" key="1">
    <source>
        <dbReference type="ARBA" id="ARBA00023002"/>
    </source>
</evidence>
<evidence type="ECO:0000313" key="4">
    <source>
        <dbReference type="EMBL" id="EDO47302.1"/>
    </source>
</evidence>